<evidence type="ECO:0000256" key="2">
    <source>
        <dbReference type="SAM" id="MobiDB-lite"/>
    </source>
</evidence>
<keyword evidence="1" id="KW-0456">Lyase</keyword>
<dbReference type="InterPro" id="IPR020557">
    <property type="entry name" value="Fumarate_lyase_CS"/>
</dbReference>
<organism evidence="4 5">
    <name type="scientific">Streptomyces varsoviensis</name>
    <dbReference type="NCBI Taxonomy" id="67373"/>
    <lineage>
        <taxon>Bacteria</taxon>
        <taxon>Bacillati</taxon>
        <taxon>Actinomycetota</taxon>
        <taxon>Actinomycetes</taxon>
        <taxon>Kitasatosporales</taxon>
        <taxon>Streptomycetaceae</taxon>
        <taxon>Streptomyces</taxon>
    </lineage>
</organism>
<sequence>IFDTAAMLVAGRALRLVRADLTRTADALALLAGRHRDTVMAGRTLALHAVPTTFGLKAAGWRSLVLDAADRVDRLVRDGLPVSLGGAAGTLAGYLVHADARARAGDGEEGGTGSGVAPYAPGGTPVGAASGTDSGVGFGSCPEAHASTGGGTEGATPAGPAPGPYPDAHASAGGGAEGATSAGAALGPGPYRDAHGGPSPDPHSTTEGVSPAGTAIGPGAYADALVDAFAAETGLARPGLPWHALRTPIADLAAALSFTAAALGKIAVDVQTLARTEIGELAEPGPAGRGGSSAMPHKRNPVLATLIRSAALQVPVLAAGLTQCVSVEDERSAGGWHAEWQLLRECLRLTGGAAHTAVELAEGLGVRTDRMRGNLALTGGRIVSERVAAVLGGTLGKAAARRLLTEAAA</sequence>
<evidence type="ECO:0000259" key="3">
    <source>
        <dbReference type="Pfam" id="PF00206"/>
    </source>
</evidence>
<dbReference type="Proteomes" id="UP000037020">
    <property type="component" value="Unassembled WGS sequence"/>
</dbReference>
<feature type="domain" description="Fumarate lyase N-terminal" evidence="3">
    <location>
        <begin position="2"/>
        <end position="99"/>
    </location>
</feature>
<evidence type="ECO:0000313" key="5">
    <source>
        <dbReference type="Proteomes" id="UP000037020"/>
    </source>
</evidence>
<dbReference type="InterPro" id="IPR022761">
    <property type="entry name" value="Fumarate_lyase_N"/>
</dbReference>
<evidence type="ECO:0000256" key="1">
    <source>
        <dbReference type="ARBA" id="ARBA00023239"/>
    </source>
</evidence>
<dbReference type="PANTHER" id="PTHR43172">
    <property type="entry name" value="ADENYLOSUCCINATE LYASE"/>
    <property type="match status" value="1"/>
</dbReference>
<feature type="non-terminal residue" evidence="4">
    <location>
        <position position="1"/>
    </location>
</feature>
<dbReference type="PANTHER" id="PTHR43172:SF2">
    <property type="entry name" value="ADENYLOSUCCINATE LYASE C-TERMINAL DOMAIN-CONTAINING PROTEIN"/>
    <property type="match status" value="1"/>
</dbReference>
<keyword evidence="5" id="KW-1185">Reference proteome</keyword>
<feature type="region of interest" description="Disordered" evidence="2">
    <location>
        <begin position="104"/>
        <end position="215"/>
    </location>
</feature>
<feature type="domain" description="Fumarate lyase N-terminal" evidence="3">
    <location>
        <begin position="215"/>
        <end position="314"/>
    </location>
</feature>
<feature type="compositionally biased region" description="Low complexity" evidence="2">
    <location>
        <begin position="178"/>
        <end position="187"/>
    </location>
</feature>
<evidence type="ECO:0000313" key="4">
    <source>
        <dbReference type="EMBL" id="KOG90815.1"/>
    </source>
</evidence>
<name>A0ABR5JBP8_9ACTN</name>
<feature type="non-terminal residue" evidence="4">
    <location>
        <position position="409"/>
    </location>
</feature>
<dbReference type="SUPFAM" id="SSF48557">
    <property type="entry name" value="L-aspartase-like"/>
    <property type="match status" value="2"/>
</dbReference>
<gene>
    <name evidence="4" type="ORF">ADK38_06625</name>
</gene>
<dbReference type="Gene3D" id="1.20.200.10">
    <property type="entry name" value="Fumarase/aspartase (Central domain)"/>
    <property type="match status" value="2"/>
</dbReference>
<dbReference type="InterPro" id="IPR008948">
    <property type="entry name" value="L-Aspartase-like"/>
</dbReference>
<reference evidence="4 5" key="1">
    <citation type="submission" date="2015-07" db="EMBL/GenBank/DDBJ databases">
        <authorList>
            <person name="Ju K.-S."/>
            <person name="Doroghazi J.R."/>
            <person name="Metcalf W.W."/>
        </authorList>
    </citation>
    <scope>NUCLEOTIDE SEQUENCE [LARGE SCALE GENOMIC DNA]</scope>
    <source>
        <strain evidence="4 5">NRRL B-3589</strain>
    </source>
</reference>
<dbReference type="Pfam" id="PF00206">
    <property type="entry name" value="Lyase_1"/>
    <property type="match status" value="2"/>
</dbReference>
<protein>
    <recommendedName>
        <fullName evidence="3">Fumarate lyase N-terminal domain-containing protein</fullName>
    </recommendedName>
</protein>
<dbReference type="EMBL" id="LGUT01000543">
    <property type="protein sequence ID" value="KOG90815.1"/>
    <property type="molecule type" value="Genomic_DNA"/>
</dbReference>
<proteinExistence type="predicted"/>
<accession>A0ABR5JBP8</accession>
<dbReference type="PROSITE" id="PS00163">
    <property type="entry name" value="FUMARATE_LYASES"/>
    <property type="match status" value="1"/>
</dbReference>
<comment type="caution">
    <text evidence="4">The sequence shown here is derived from an EMBL/GenBank/DDBJ whole genome shotgun (WGS) entry which is preliminary data.</text>
</comment>